<dbReference type="OrthoDB" id="444313at2759"/>
<sequence length="1487" mass="166999">MASEPPQLDKSPLKGKRYRHGSLADLVSRRNLPPGPKDLGELVSYPQDVLRVLFSDANRAHRCISLLSKGLTDHSDYSGIAAEREAKRLLLQVLAEQYCVSVDYEYKKSCDIDPCCQQVLCHMSACLDNNESCVFADIRDQIPEEGRTFCEELEPSPTDTWLSREDVEKHYGDIKAFLLKSSDWLVNEDHRAYCLVHDKHCVVNKPRCTLRNPESLVIANAGNCCQGWSSEGKRARGAHLSQVPLAMWVCQRKALAANGQEDMFFQECTPLFDIQEHLISPLESTHRVVQVVAGPRLLGWPASRDRRLSAGLSLESLVWVGPTTAEAIQADFESLFARRPQLNGSIFLQEDEGLVPQGKHLLRAVLPPGQLQRAEQYDAEKSKHAGLDGTMFCDVEHWLHSPGPDCGPMLPCLLTHGTILELSRYRFVMPSERFLSLGFHSIAGLSDTYAWPLADFVLAQSERTVKHQAGNSQSLPAILAWHCYVLCNTIRREKGSISQIGSADREDEDDAGSEDSQDPNSPSGRRTCGSGNGGRDSRARIPRYGNLSTRFYVLLESLPKQALPDQPPRGQFQYTLRWSEAILIKCDLRGCFRVQHEFKQKTFSFGSVGHAAEAFKQARMQADVWKQCPPWAPVDRRLLQERAFDARGLLALEDMPRPPTAAADAEAANSDSDSDSSSPSFIPDPARRLRRLPARAEIDDETDCDSLRDFEVYAVAGETFTGSVFVVCCANMDALVDAFEEPPQEPDEALEDVTPEQAEAFDERMKIDHEAGKEVAQFALDNPPELRKKGLVDFTRFVRVRGERLATCRQDGCVPYTYAAFIKFAENREGLSEEEGKEMWNEYYNKKDIEKDTLGWRGAERLWLPLHELKMNDRQHYVDNQVHEGSDEIRAPTAADRKMLKEHLARQELDFDDEHFQISQAQARDLAKGPQGQVSTPVKQNIKSEEGHGEDYLTPEKVCAVKISREAPQLQRSMESSMRKIRGDLQKQLQLAVGAMKAYGDHPGELKCNDRALLAFCRTLQFRHETGVRVAERVGDIQLIVPDASMGSGASVDGQPDPASVPEPSNDGASAALQPADSVLAARKAVKFEDFIREVRTIKNRCWEGDAASQPLDYVHELMDRVLDAKEPEKFLMLKHEWQKLEKMFRGIAKGIKQSADDVTKHMRLKVSEHAREKKRKAEQEARDSLNKVKEEAKKAQDAIKKRKLALDAEETKLYTADLQPSVVPLVDKVEQLRAQDDQWKFPWLMDGGEQLELQFAETILQKALTSWAGQYKKLLSQSKPKVSIVTYPLEEKQGRKHVNDYMATYMKKAVDISEVTGGQNFMDTVWLYGIAPDHRSMSFLPNFASQTRVQLMGENRMLMFEWATLVKAMEEEAKADNKEPKDMAAMSEDLKTANADRLGGLVKLGATVRQCTLKKNMILFIPTGWLVVEIAGGSPINYGCRKSWFDSINVAKYTASIKVAKASGSPDSSLDRMNKILEVLVAKTAR</sequence>
<comment type="caution">
    <text evidence="2">The sequence shown here is derived from an EMBL/GenBank/DDBJ whole genome shotgun (WGS) entry which is preliminary data.</text>
</comment>
<proteinExistence type="predicted"/>
<organism evidence="2 3">
    <name type="scientific">Symbiodinium necroappetens</name>
    <dbReference type="NCBI Taxonomy" id="1628268"/>
    <lineage>
        <taxon>Eukaryota</taxon>
        <taxon>Sar</taxon>
        <taxon>Alveolata</taxon>
        <taxon>Dinophyceae</taxon>
        <taxon>Suessiales</taxon>
        <taxon>Symbiodiniaceae</taxon>
        <taxon>Symbiodinium</taxon>
    </lineage>
</organism>
<feature type="region of interest" description="Disordered" evidence="1">
    <location>
        <begin position="1168"/>
        <end position="1190"/>
    </location>
</feature>
<name>A0A812VBV6_9DINO</name>
<keyword evidence="3" id="KW-1185">Reference proteome</keyword>
<feature type="region of interest" description="Disordered" evidence="1">
    <location>
        <begin position="498"/>
        <end position="541"/>
    </location>
</feature>
<accession>A0A812VBV6</accession>
<evidence type="ECO:0000256" key="1">
    <source>
        <dbReference type="SAM" id="MobiDB-lite"/>
    </source>
</evidence>
<dbReference type="Proteomes" id="UP000601435">
    <property type="component" value="Unassembled WGS sequence"/>
</dbReference>
<gene>
    <name evidence="2" type="ORF">SNEC2469_LOCUS17440</name>
</gene>
<dbReference type="EMBL" id="CAJNJA010028858">
    <property type="protein sequence ID" value="CAE7613789.1"/>
    <property type="molecule type" value="Genomic_DNA"/>
</dbReference>
<protein>
    <submittedName>
        <fullName evidence="2">Uncharacterized protein</fullName>
    </submittedName>
</protein>
<reference evidence="2" key="1">
    <citation type="submission" date="2021-02" db="EMBL/GenBank/DDBJ databases">
        <authorList>
            <person name="Dougan E. K."/>
            <person name="Rhodes N."/>
            <person name="Thang M."/>
            <person name="Chan C."/>
        </authorList>
    </citation>
    <scope>NUCLEOTIDE SEQUENCE</scope>
</reference>
<evidence type="ECO:0000313" key="2">
    <source>
        <dbReference type="EMBL" id="CAE7613789.1"/>
    </source>
</evidence>
<feature type="region of interest" description="Disordered" evidence="1">
    <location>
        <begin position="1046"/>
        <end position="1071"/>
    </location>
</feature>
<evidence type="ECO:0000313" key="3">
    <source>
        <dbReference type="Proteomes" id="UP000601435"/>
    </source>
</evidence>
<feature type="region of interest" description="Disordered" evidence="1">
    <location>
        <begin position="655"/>
        <end position="686"/>
    </location>
</feature>
<feature type="compositionally biased region" description="Low complexity" evidence="1">
    <location>
        <begin position="660"/>
        <end position="684"/>
    </location>
</feature>
<feature type="compositionally biased region" description="Acidic residues" evidence="1">
    <location>
        <begin position="505"/>
        <end position="517"/>
    </location>
</feature>